<dbReference type="EMBL" id="EU652770">
    <property type="protein sequence ID" value="ACF42015.1"/>
    <property type="molecule type" value="Genomic_DNA"/>
</dbReference>
<dbReference type="Proteomes" id="UP000001864">
    <property type="component" value="Segment"/>
</dbReference>
<dbReference type="RefSeq" id="YP_002048636.1">
    <property type="nucleotide sequence ID" value="NC_011085.3"/>
</dbReference>
<evidence type="ECO:0008006" key="3">
    <source>
        <dbReference type="Google" id="ProtNLM"/>
    </source>
</evidence>
<organism evidence="1 2">
    <name type="scientific">Morganella phage MmP1</name>
    <dbReference type="NCBI Taxonomy" id="526118"/>
    <lineage>
        <taxon>Viruses</taxon>
        <taxon>Duplodnaviria</taxon>
        <taxon>Heunggongvirae</taxon>
        <taxon>Uroviricota</taxon>
        <taxon>Caudoviricetes</taxon>
        <taxon>Autographivirales</taxon>
        <taxon>Autotranscriptaviridae</taxon>
        <taxon>Studiervirinae</taxon>
        <taxon>Minipunavirus</taxon>
        <taxon>Minipunavirus MmP1</taxon>
    </lineage>
</organism>
<protein>
    <recommendedName>
        <fullName evidence="3">Phage protein</fullName>
    </recommendedName>
</protein>
<dbReference type="GeneID" id="6492628"/>
<dbReference type="OrthoDB" id="18526at10239"/>
<proteinExistence type="predicted"/>
<reference evidence="1 2" key="1">
    <citation type="journal article" date="2010" name="Genomics">
        <title>Identification of lytic bacteriophage MmP1, assigned to a new member of T7-like phages infecting Morganella morganii.</title>
        <authorList>
            <person name="Zhu J."/>
            <person name="Rao X."/>
            <person name="Tan Y."/>
            <person name="Xiong K."/>
            <person name="Hu Z."/>
            <person name="Chen Z."/>
            <person name="Jin X."/>
            <person name="Li S."/>
            <person name="Chen Y."/>
            <person name="Hu F."/>
        </authorList>
    </citation>
    <scope>NUCLEOTIDE SEQUENCE [LARGE SCALE GENOMIC DNA]</scope>
</reference>
<evidence type="ECO:0000313" key="2">
    <source>
        <dbReference type="Proteomes" id="UP000001864"/>
    </source>
</evidence>
<evidence type="ECO:0000313" key="1">
    <source>
        <dbReference type="EMBL" id="ACF42015.1"/>
    </source>
</evidence>
<sequence length="91" mass="10539">MKLHYNRGNGQFTIRNNHRTIEATTAKRITLPSIWRMPLGDIVTLAPMVHVIVTRGKMLKAKQLRQRPHVPVVVAKYPLWHLLVARIKEVI</sequence>
<accession>B4YQE5</accession>
<dbReference type="KEGG" id="vg:6492628"/>
<gene>
    <name evidence="1" type="ORF">MmP1_gp15</name>
</gene>
<name>B4YQE5_9CAUD</name>
<keyword evidence="2" id="KW-1185">Reference proteome</keyword>